<dbReference type="RefSeq" id="WP_231489132.1">
    <property type="nucleotide sequence ID" value="NZ_BAAAZO010000002.1"/>
</dbReference>
<evidence type="ECO:0000313" key="2">
    <source>
        <dbReference type="EMBL" id="GAA3601200.1"/>
    </source>
</evidence>
<dbReference type="InterPro" id="IPR050228">
    <property type="entry name" value="Carboxylesterase_BioH"/>
</dbReference>
<dbReference type="EMBL" id="BAAAZO010000002">
    <property type="protein sequence ID" value="GAA3601200.1"/>
    <property type="molecule type" value="Genomic_DNA"/>
</dbReference>
<organism evidence="2 3">
    <name type="scientific">Kineosporia mesophila</name>
    <dbReference type="NCBI Taxonomy" id="566012"/>
    <lineage>
        <taxon>Bacteria</taxon>
        <taxon>Bacillati</taxon>
        <taxon>Actinomycetota</taxon>
        <taxon>Actinomycetes</taxon>
        <taxon>Kineosporiales</taxon>
        <taxon>Kineosporiaceae</taxon>
        <taxon>Kineosporia</taxon>
    </lineage>
</organism>
<dbReference type="GO" id="GO:0016787">
    <property type="term" value="F:hydrolase activity"/>
    <property type="evidence" value="ECO:0007669"/>
    <property type="project" value="UniProtKB-KW"/>
</dbReference>
<dbReference type="SUPFAM" id="SSF53474">
    <property type="entry name" value="alpha/beta-Hydrolases"/>
    <property type="match status" value="1"/>
</dbReference>
<dbReference type="InterPro" id="IPR029058">
    <property type="entry name" value="AB_hydrolase_fold"/>
</dbReference>
<protein>
    <submittedName>
        <fullName evidence="2">Alpha/beta fold hydrolase</fullName>
    </submittedName>
</protein>
<dbReference type="Proteomes" id="UP001501074">
    <property type="component" value="Unassembled WGS sequence"/>
</dbReference>
<name>A0ABP6ZA66_9ACTN</name>
<dbReference type="PANTHER" id="PTHR43194:SF5">
    <property type="entry name" value="PIMELOYL-[ACYL-CARRIER PROTEIN] METHYL ESTER ESTERASE"/>
    <property type="match status" value="1"/>
</dbReference>
<dbReference type="Pfam" id="PF12697">
    <property type="entry name" value="Abhydrolase_6"/>
    <property type="match status" value="1"/>
</dbReference>
<evidence type="ECO:0000313" key="3">
    <source>
        <dbReference type="Proteomes" id="UP001501074"/>
    </source>
</evidence>
<reference evidence="3" key="1">
    <citation type="journal article" date="2019" name="Int. J. Syst. Evol. Microbiol.">
        <title>The Global Catalogue of Microorganisms (GCM) 10K type strain sequencing project: providing services to taxonomists for standard genome sequencing and annotation.</title>
        <authorList>
            <consortium name="The Broad Institute Genomics Platform"/>
            <consortium name="The Broad Institute Genome Sequencing Center for Infectious Disease"/>
            <person name="Wu L."/>
            <person name="Ma J."/>
        </authorList>
    </citation>
    <scope>NUCLEOTIDE SEQUENCE [LARGE SCALE GENOMIC DNA]</scope>
    <source>
        <strain evidence="3">JCM 16902</strain>
    </source>
</reference>
<accession>A0ABP6ZA66</accession>
<keyword evidence="2" id="KW-0378">Hydrolase</keyword>
<dbReference type="Gene3D" id="3.40.50.1820">
    <property type="entry name" value="alpha/beta hydrolase"/>
    <property type="match status" value="1"/>
</dbReference>
<dbReference type="InterPro" id="IPR000073">
    <property type="entry name" value="AB_hydrolase_1"/>
</dbReference>
<keyword evidence="3" id="KW-1185">Reference proteome</keyword>
<feature type="domain" description="AB hydrolase-1" evidence="1">
    <location>
        <begin position="7"/>
        <end position="243"/>
    </location>
</feature>
<comment type="caution">
    <text evidence="2">The sequence shown here is derived from an EMBL/GenBank/DDBJ whole genome shotgun (WGS) entry which is preliminary data.</text>
</comment>
<evidence type="ECO:0000259" key="1">
    <source>
        <dbReference type="Pfam" id="PF12697"/>
    </source>
</evidence>
<sequence length="262" mass="28832">MTGPDTVVLLHGLWMTPLSWRDWVTRLEGRGYRVLTPSWPRMDRSIDELRADPSLVAGLGIAEIADHHARFIEALDRPPILMGHSLGGLLTQQMLDRGLGAAGVAIHPGQPRGVYGIPLNQVRAALPVLRNPLNRSRGVALTPAQFHFGFAGALSEQNSLKAWETFHVPAPGLPVFQAALANVTPHASTRVDFRKPDRAPLLLVAGGADRIVPSSVVRETHRRYRTGTVEYREFPGRSHFTAGEPGWEDVLDQSLEWVLAHL</sequence>
<proteinExistence type="predicted"/>
<dbReference type="PANTHER" id="PTHR43194">
    <property type="entry name" value="HYDROLASE ALPHA/BETA FOLD FAMILY"/>
    <property type="match status" value="1"/>
</dbReference>
<gene>
    <name evidence="2" type="ORF">GCM10022223_16090</name>
</gene>